<dbReference type="EC" id="3.1.2.-" evidence="4"/>
<dbReference type="RefSeq" id="WP_124708603.1">
    <property type="nucleotide sequence ID" value="NZ_CP033972.1"/>
</dbReference>
<dbReference type="SUPFAM" id="SSF54637">
    <property type="entry name" value="Thioesterase/thiol ester dehydrase-isomerase"/>
    <property type="match status" value="1"/>
</dbReference>
<feature type="domain" description="Thioesterase" evidence="3">
    <location>
        <begin position="57"/>
        <end position="129"/>
    </location>
</feature>
<evidence type="ECO:0000256" key="1">
    <source>
        <dbReference type="ARBA" id="ARBA00008324"/>
    </source>
</evidence>
<dbReference type="EMBL" id="CP033972">
    <property type="protein sequence ID" value="AZG46025.1"/>
    <property type="molecule type" value="Genomic_DNA"/>
</dbReference>
<dbReference type="InterPro" id="IPR029069">
    <property type="entry name" value="HotDog_dom_sf"/>
</dbReference>
<evidence type="ECO:0000313" key="5">
    <source>
        <dbReference type="Proteomes" id="UP000271469"/>
    </source>
</evidence>
<dbReference type="Proteomes" id="UP000271469">
    <property type="component" value="Chromosome"/>
</dbReference>
<name>A0A3G8JN40_9ACTN</name>
<dbReference type="PANTHER" id="PTHR42856:SF1">
    <property type="entry name" value="ACYL-COENZYME A THIOESTERASE PAAI"/>
    <property type="match status" value="1"/>
</dbReference>
<dbReference type="PANTHER" id="PTHR42856">
    <property type="entry name" value="ACYL-COENZYME A THIOESTERASE PAAI"/>
    <property type="match status" value="1"/>
</dbReference>
<dbReference type="FunFam" id="3.10.129.10:FF:000022">
    <property type="entry name" value="Phenylacetic acid degradation protein"/>
    <property type="match status" value="1"/>
</dbReference>
<sequence length="145" mass="15717">MSAETAPAPDRLDDHRIARTMFAEDVASRELGITLDDLGPGYARTSMTVTPSMVNGHGITHGGYVFMVADTTFALACNSHDDAAVAARADIRFLRATHEGDVLVAEAVERQRFGRNGIYDVTVKRGDDVIAEFRGDSRTIPAARH</sequence>
<accession>A0A3G8JN40</accession>
<evidence type="ECO:0000256" key="2">
    <source>
        <dbReference type="ARBA" id="ARBA00022801"/>
    </source>
</evidence>
<dbReference type="Gene3D" id="3.10.129.10">
    <property type="entry name" value="Hotdog Thioesterase"/>
    <property type="match status" value="1"/>
</dbReference>
<reference evidence="4 5" key="1">
    <citation type="submission" date="2018-11" db="EMBL/GenBank/DDBJ databases">
        <title>Gordonia insulae sp. nov., isolated from an island soil.</title>
        <authorList>
            <person name="Kim Y.S."/>
            <person name="Kim S.B."/>
        </authorList>
    </citation>
    <scope>NUCLEOTIDE SEQUENCE [LARGE SCALE GENOMIC DNA]</scope>
    <source>
        <strain evidence="4 5">MMS17-SY073</strain>
    </source>
</reference>
<gene>
    <name evidence="4" type="primary">paaI</name>
    <name evidence="4" type="ORF">D7316_02625</name>
</gene>
<proteinExistence type="inferred from homology"/>
<keyword evidence="5" id="KW-1185">Reference proteome</keyword>
<dbReference type="CDD" id="cd03443">
    <property type="entry name" value="PaaI_thioesterase"/>
    <property type="match status" value="1"/>
</dbReference>
<keyword evidence="2 4" id="KW-0378">Hydrolase</keyword>
<dbReference type="InterPro" id="IPR052723">
    <property type="entry name" value="Acyl-CoA_thioesterase_PaaI"/>
</dbReference>
<dbReference type="AlphaFoldDB" id="A0A3G8JN40"/>
<organism evidence="4 5">
    <name type="scientific">Gordonia insulae</name>
    <dbReference type="NCBI Taxonomy" id="2420509"/>
    <lineage>
        <taxon>Bacteria</taxon>
        <taxon>Bacillati</taxon>
        <taxon>Actinomycetota</taxon>
        <taxon>Actinomycetes</taxon>
        <taxon>Mycobacteriales</taxon>
        <taxon>Gordoniaceae</taxon>
        <taxon>Gordonia</taxon>
    </lineage>
</organism>
<comment type="similarity">
    <text evidence="1">Belongs to the thioesterase PaaI family.</text>
</comment>
<dbReference type="NCBIfam" id="TIGR00369">
    <property type="entry name" value="unchar_dom_1"/>
    <property type="match status" value="1"/>
</dbReference>
<dbReference type="NCBIfam" id="TIGR02286">
    <property type="entry name" value="PaaD"/>
    <property type="match status" value="1"/>
</dbReference>
<dbReference type="OrthoDB" id="32575at2"/>
<dbReference type="InterPro" id="IPR011973">
    <property type="entry name" value="PaaD"/>
</dbReference>
<dbReference type="GO" id="GO:0016289">
    <property type="term" value="F:acyl-CoA hydrolase activity"/>
    <property type="evidence" value="ECO:0007669"/>
    <property type="project" value="TreeGrafter"/>
</dbReference>
<dbReference type="KEGG" id="gom:D7316_02625"/>
<evidence type="ECO:0000259" key="3">
    <source>
        <dbReference type="Pfam" id="PF03061"/>
    </source>
</evidence>
<evidence type="ECO:0000313" key="4">
    <source>
        <dbReference type="EMBL" id="AZG46025.1"/>
    </source>
</evidence>
<dbReference type="InterPro" id="IPR003736">
    <property type="entry name" value="PAAI_dom"/>
</dbReference>
<dbReference type="Pfam" id="PF03061">
    <property type="entry name" value="4HBT"/>
    <property type="match status" value="1"/>
</dbReference>
<dbReference type="InterPro" id="IPR006683">
    <property type="entry name" value="Thioestr_dom"/>
</dbReference>
<protein>
    <submittedName>
        <fullName evidence="4">Acyl-coenzyme A thioesterase PaaI</fullName>
        <ecNumber evidence="4">3.1.2.-</ecNumber>
    </submittedName>
</protein>